<comment type="caution">
    <text evidence="2">The sequence shown here is derived from an EMBL/GenBank/DDBJ whole genome shotgun (WGS) entry which is preliminary data.</text>
</comment>
<feature type="transmembrane region" description="Helical" evidence="1">
    <location>
        <begin position="43"/>
        <end position="62"/>
    </location>
</feature>
<protein>
    <submittedName>
        <fullName evidence="2">Uncharacterized protein</fullName>
    </submittedName>
</protein>
<proteinExistence type="predicted"/>
<keyword evidence="1" id="KW-0812">Transmembrane</keyword>
<organism evidence="2">
    <name type="scientific">mine drainage metagenome</name>
    <dbReference type="NCBI Taxonomy" id="410659"/>
    <lineage>
        <taxon>unclassified sequences</taxon>
        <taxon>metagenomes</taxon>
        <taxon>ecological metagenomes</taxon>
    </lineage>
</organism>
<keyword evidence="1" id="KW-0472">Membrane</keyword>
<dbReference type="InterPro" id="IPR046740">
    <property type="entry name" value="DUF6790"/>
</dbReference>
<feature type="transmembrane region" description="Helical" evidence="1">
    <location>
        <begin position="82"/>
        <end position="102"/>
    </location>
</feature>
<name>A0A1J5QV87_9ZZZZ</name>
<sequence>MASFIQMALDHFPITLLLLGLLAALVSLLSTRRQRNAERVASTLLRWFLVFSVGLSFLTSFVMHSFFGATVAHAIGWAPSPFQFEVGTASLGYALVAFLAAFGSLSLRLAALVGPAAFLWGGAAGRLIQAQHVQAQIPGYLDSMLAANLFIPLVGFVLLAWQAKAQSRRSVFARSRL</sequence>
<feature type="transmembrane region" description="Helical" evidence="1">
    <location>
        <begin position="109"/>
        <end position="128"/>
    </location>
</feature>
<keyword evidence="1" id="KW-1133">Transmembrane helix</keyword>
<accession>A0A1J5QV87</accession>
<gene>
    <name evidence="2" type="ORF">GALL_305220</name>
</gene>
<dbReference type="EMBL" id="MLJW01000414">
    <property type="protein sequence ID" value="OIQ87593.1"/>
    <property type="molecule type" value="Genomic_DNA"/>
</dbReference>
<evidence type="ECO:0000313" key="2">
    <source>
        <dbReference type="EMBL" id="OIQ87593.1"/>
    </source>
</evidence>
<evidence type="ECO:0000256" key="1">
    <source>
        <dbReference type="SAM" id="Phobius"/>
    </source>
</evidence>
<dbReference type="Pfam" id="PF20589">
    <property type="entry name" value="DUF6790"/>
    <property type="match status" value="1"/>
</dbReference>
<feature type="transmembrane region" description="Helical" evidence="1">
    <location>
        <begin position="140"/>
        <end position="161"/>
    </location>
</feature>
<reference evidence="2" key="1">
    <citation type="submission" date="2016-10" db="EMBL/GenBank/DDBJ databases">
        <title>Sequence of Gallionella enrichment culture.</title>
        <authorList>
            <person name="Poehlein A."/>
            <person name="Muehling M."/>
            <person name="Daniel R."/>
        </authorList>
    </citation>
    <scope>NUCLEOTIDE SEQUENCE</scope>
</reference>
<feature type="transmembrane region" description="Helical" evidence="1">
    <location>
        <begin position="12"/>
        <end position="31"/>
    </location>
</feature>
<dbReference type="AlphaFoldDB" id="A0A1J5QV87"/>